<feature type="compositionally biased region" description="Acidic residues" evidence="1">
    <location>
        <begin position="62"/>
        <end position="71"/>
    </location>
</feature>
<feature type="compositionally biased region" description="Basic and acidic residues" evidence="1">
    <location>
        <begin position="31"/>
        <end position="43"/>
    </location>
</feature>
<dbReference type="PANTHER" id="PTHR33064:SF29">
    <property type="entry name" value="PEPTIDASE A2 DOMAIN-CONTAINING PROTEIN-RELATED"/>
    <property type="match status" value="1"/>
</dbReference>
<gene>
    <name evidence="3" type="ORF">AAES_26355</name>
</gene>
<sequence length="260" mass="29756">MTYLTVVSHNEVKRKGDLILKFLKVLFEKEENQNEARKTKQDEETTYSPPGTASDQESSSHDEEEEEEEEEVKGPAQEIQFLGIKWQDGHRQIPTDVINKITAMSLPTNKKETQAFLGVVGLWRMHIPNYSLIVSPLYHVTRKKNDFKWGPEQQKAFEQIKQEIVHAVAIGPVRTAPDVKNVLYTADGESGPTWSLWQKAPGETRGRPQGFWSRGYRGSEASYTPTEKEILAAYEGLLGTYHNHFKLSTVKKYNYGWKIT</sequence>
<dbReference type="InterPro" id="IPR051320">
    <property type="entry name" value="Viral_Replic_Matur_Polypro"/>
</dbReference>
<dbReference type="Pfam" id="PF17919">
    <property type="entry name" value="RT_RNaseH_2"/>
    <property type="match status" value="1"/>
</dbReference>
<name>A0A0Q3WSB9_AMAAE</name>
<dbReference type="FunFam" id="3.30.70.270:FF:000020">
    <property type="entry name" value="Transposon Tf2-6 polyprotein-like Protein"/>
    <property type="match status" value="1"/>
</dbReference>
<dbReference type="AlphaFoldDB" id="A0A0Q3WSB9"/>
<comment type="caution">
    <text evidence="3">The sequence shown here is derived from an EMBL/GenBank/DDBJ whole genome shotgun (WGS) entry which is preliminary data.</text>
</comment>
<feature type="region of interest" description="Disordered" evidence="1">
    <location>
        <begin position="31"/>
        <end position="75"/>
    </location>
</feature>
<dbReference type="SUPFAM" id="SSF56672">
    <property type="entry name" value="DNA/RNA polymerases"/>
    <property type="match status" value="1"/>
</dbReference>
<accession>A0A0Q3WSB9</accession>
<dbReference type="PANTHER" id="PTHR33064">
    <property type="entry name" value="POL PROTEIN"/>
    <property type="match status" value="1"/>
</dbReference>
<feature type="domain" description="Reverse transcriptase/retrotransposon-derived protein RNase H-like" evidence="2">
    <location>
        <begin position="149"/>
        <end position="237"/>
    </location>
</feature>
<organism evidence="3 4">
    <name type="scientific">Amazona aestiva</name>
    <name type="common">Blue-fronted Amazon parrot</name>
    <dbReference type="NCBI Taxonomy" id="12930"/>
    <lineage>
        <taxon>Eukaryota</taxon>
        <taxon>Metazoa</taxon>
        <taxon>Chordata</taxon>
        <taxon>Craniata</taxon>
        <taxon>Vertebrata</taxon>
        <taxon>Euteleostomi</taxon>
        <taxon>Archelosauria</taxon>
        <taxon>Archosauria</taxon>
        <taxon>Dinosauria</taxon>
        <taxon>Saurischia</taxon>
        <taxon>Theropoda</taxon>
        <taxon>Coelurosauria</taxon>
        <taxon>Aves</taxon>
        <taxon>Neognathae</taxon>
        <taxon>Neoaves</taxon>
        <taxon>Telluraves</taxon>
        <taxon>Australaves</taxon>
        <taxon>Psittaciformes</taxon>
        <taxon>Psittacidae</taxon>
        <taxon>Amazona</taxon>
    </lineage>
</organism>
<keyword evidence="4" id="KW-1185">Reference proteome</keyword>
<dbReference type="InterPro" id="IPR041577">
    <property type="entry name" value="RT_RNaseH_2"/>
</dbReference>
<feature type="compositionally biased region" description="Polar residues" evidence="1">
    <location>
        <begin position="46"/>
        <end position="57"/>
    </location>
</feature>
<proteinExistence type="predicted"/>
<dbReference type="InterPro" id="IPR043502">
    <property type="entry name" value="DNA/RNA_pol_sf"/>
</dbReference>
<dbReference type="InterPro" id="IPR043128">
    <property type="entry name" value="Rev_trsase/Diguanyl_cyclase"/>
</dbReference>
<dbReference type="EMBL" id="LMAW01000456">
    <property type="protein sequence ID" value="KQL50947.1"/>
    <property type="molecule type" value="Genomic_DNA"/>
</dbReference>
<dbReference type="Gene3D" id="3.30.70.270">
    <property type="match status" value="1"/>
</dbReference>
<evidence type="ECO:0000256" key="1">
    <source>
        <dbReference type="SAM" id="MobiDB-lite"/>
    </source>
</evidence>
<evidence type="ECO:0000313" key="3">
    <source>
        <dbReference type="EMBL" id="KQL50947.1"/>
    </source>
</evidence>
<dbReference type="OrthoDB" id="9906564at2759"/>
<protein>
    <recommendedName>
        <fullName evidence="2">Reverse transcriptase/retrotransposon-derived protein RNase H-like domain-containing protein</fullName>
    </recommendedName>
</protein>
<evidence type="ECO:0000259" key="2">
    <source>
        <dbReference type="Pfam" id="PF17919"/>
    </source>
</evidence>
<reference evidence="3 4" key="1">
    <citation type="submission" date="2015-10" db="EMBL/GenBank/DDBJ databases">
        <authorList>
            <person name="Gilbert D.G."/>
        </authorList>
    </citation>
    <scope>NUCLEOTIDE SEQUENCE [LARGE SCALE GENOMIC DNA]</scope>
    <source>
        <strain evidence="3">FVVF132</strain>
    </source>
</reference>
<dbReference type="Proteomes" id="UP000051836">
    <property type="component" value="Unassembled WGS sequence"/>
</dbReference>
<evidence type="ECO:0000313" key="4">
    <source>
        <dbReference type="Proteomes" id="UP000051836"/>
    </source>
</evidence>
<dbReference type="STRING" id="12930.A0A0Q3WSB9"/>